<feature type="binding site" evidence="1">
    <location>
        <position position="134"/>
    </location>
    <ligand>
        <name>Zn(2+)</name>
        <dbReference type="ChEBI" id="CHEBI:29105"/>
    </ligand>
</feature>
<dbReference type="GO" id="GO:0000976">
    <property type="term" value="F:transcription cis-regulatory region binding"/>
    <property type="evidence" value="ECO:0007669"/>
    <property type="project" value="TreeGrafter"/>
</dbReference>
<sequence length="139" mass="15625">MTDAEEILAHKGVKPTANRILVLRAMLSAQYPVSLPEMVQTLSTMDKSSIFRVLNIFQQHHVVHAIEDGSGVLKYEVCDGVDECTLSDMHTHFHCEVCHKTYCFKAIRIPAIDLPEGFTMSSVNYMVKGVCSRCAKRPR</sequence>
<dbReference type="InterPro" id="IPR036390">
    <property type="entry name" value="WH_DNA-bd_sf"/>
</dbReference>
<dbReference type="AlphaFoldDB" id="A0A940IFI4"/>
<proteinExistence type="predicted"/>
<dbReference type="Gene3D" id="1.10.10.10">
    <property type="entry name" value="Winged helix-like DNA-binding domain superfamily/Winged helix DNA-binding domain"/>
    <property type="match status" value="1"/>
</dbReference>
<dbReference type="PANTHER" id="PTHR33202">
    <property type="entry name" value="ZINC UPTAKE REGULATION PROTEIN"/>
    <property type="match status" value="1"/>
</dbReference>
<dbReference type="InterPro" id="IPR036388">
    <property type="entry name" value="WH-like_DNA-bd_sf"/>
</dbReference>
<protein>
    <submittedName>
        <fullName evidence="2">Transcriptional repressor</fullName>
    </submittedName>
</protein>
<name>A0A940IFI4_9BACT</name>
<feature type="binding site" evidence="1">
    <location>
        <position position="95"/>
    </location>
    <ligand>
        <name>Zn(2+)</name>
        <dbReference type="ChEBI" id="CHEBI:29105"/>
    </ligand>
</feature>
<dbReference type="GO" id="GO:0003700">
    <property type="term" value="F:DNA-binding transcription factor activity"/>
    <property type="evidence" value="ECO:0007669"/>
    <property type="project" value="InterPro"/>
</dbReference>
<organism evidence="2 3">
    <name type="scientific">Candidatus Aphodosoma intestinipullorum</name>
    <dbReference type="NCBI Taxonomy" id="2840674"/>
    <lineage>
        <taxon>Bacteria</taxon>
        <taxon>Pseudomonadati</taxon>
        <taxon>Bacteroidota</taxon>
        <taxon>Bacteroidia</taxon>
        <taxon>Bacteroidales</taxon>
        <taxon>Candidatus Aphodosoma</taxon>
    </lineage>
</organism>
<dbReference type="Proteomes" id="UP000712007">
    <property type="component" value="Unassembled WGS sequence"/>
</dbReference>
<dbReference type="PANTHER" id="PTHR33202:SF22">
    <property type="entry name" value="HYDROGEN PEROXIDE SENSITIVE REPRESSOR"/>
    <property type="match status" value="1"/>
</dbReference>
<comment type="caution">
    <text evidence="2">The sequence shown here is derived from an EMBL/GenBank/DDBJ whole genome shotgun (WGS) entry which is preliminary data.</text>
</comment>
<dbReference type="GO" id="GO:1900376">
    <property type="term" value="P:regulation of secondary metabolite biosynthetic process"/>
    <property type="evidence" value="ECO:0007669"/>
    <property type="project" value="TreeGrafter"/>
</dbReference>
<dbReference type="EMBL" id="JADIMV010000141">
    <property type="protein sequence ID" value="MBO8440655.1"/>
    <property type="molecule type" value="Genomic_DNA"/>
</dbReference>
<feature type="binding site" evidence="1">
    <location>
        <position position="131"/>
    </location>
    <ligand>
        <name>Zn(2+)</name>
        <dbReference type="ChEBI" id="CHEBI:29105"/>
    </ligand>
</feature>
<accession>A0A940IFI4</accession>
<dbReference type="GO" id="GO:0008270">
    <property type="term" value="F:zinc ion binding"/>
    <property type="evidence" value="ECO:0007669"/>
    <property type="project" value="TreeGrafter"/>
</dbReference>
<evidence type="ECO:0000256" key="1">
    <source>
        <dbReference type="PIRSR" id="PIRSR602481-1"/>
    </source>
</evidence>
<comment type="cofactor">
    <cofactor evidence="1">
        <name>Zn(2+)</name>
        <dbReference type="ChEBI" id="CHEBI:29105"/>
    </cofactor>
    <text evidence="1">Binds 1 zinc ion per subunit.</text>
</comment>
<evidence type="ECO:0000313" key="3">
    <source>
        <dbReference type="Proteomes" id="UP000712007"/>
    </source>
</evidence>
<dbReference type="SUPFAM" id="SSF46785">
    <property type="entry name" value="Winged helix' DNA-binding domain"/>
    <property type="match status" value="1"/>
</dbReference>
<keyword evidence="1" id="KW-0479">Metal-binding</keyword>
<dbReference type="InterPro" id="IPR002481">
    <property type="entry name" value="FUR"/>
</dbReference>
<keyword evidence="1" id="KW-0862">Zinc</keyword>
<dbReference type="GO" id="GO:0045892">
    <property type="term" value="P:negative regulation of DNA-templated transcription"/>
    <property type="evidence" value="ECO:0007669"/>
    <property type="project" value="TreeGrafter"/>
</dbReference>
<reference evidence="2" key="2">
    <citation type="journal article" date="2021" name="PeerJ">
        <title>Extensive microbial diversity within the chicken gut microbiome revealed by metagenomics and culture.</title>
        <authorList>
            <person name="Gilroy R."/>
            <person name="Ravi A."/>
            <person name="Getino M."/>
            <person name="Pursley I."/>
            <person name="Horton D.L."/>
            <person name="Alikhan N.F."/>
            <person name="Baker D."/>
            <person name="Gharbi K."/>
            <person name="Hall N."/>
            <person name="Watson M."/>
            <person name="Adriaenssens E.M."/>
            <person name="Foster-Nyarko E."/>
            <person name="Jarju S."/>
            <person name="Secka A."/>
            <person name="Antonio M."/>
            <person name="Oren A."/>
            <person name="Chaudhuri R.R."/>
            <person name="La Ragione R."/>
            <person name="Hildebrand F."/>
            <person name="Pallen M.J."/>
        </authorList>
    </citation>
    <scope>NUCLEOTIDE SEQUENCE</scope>
    <source>
        <strain evidence="2">3924</strain>
    </source>
</reference>
<feature type="binding site" evidence="1">
    <location>
        <position position="98"/>
    </location>
    <ligand>
        <name>Zn(2+)</name>
        <dbReference type="ChEBI" id="CHEBI:29105"/>
    </ligand>
</feature>
<evidence type="ECO:0000313" key="2">
    <source>
        <dbReference type="EMBL" id="MBO8440655.1"/>
    </source>
</evidence>
<gene>
    <name evidence="2" type="ORF">IAC51_08425</name>
</gene>
<dbReference type="Pfam" id="PF01475">
    <property type="entry name" value="FUR"/>
    <property type="match status" value="1"/>
</dbReference>
<reference evidence="2" key="1">
    <citation type="submission" date="2020-10" db="EMBL/GenBank/DDBJ databases">
        <authorList>
            <person name="Gilroy R."/>
        </authorList>
    </citation>
    <scope>NUCLEOTIDE SEQUENCE</scope>
    <source>
        <strain evidence="2">3924</strain>
    </source>
</reference>